<evidence type="ECO:0000313" key="2">
    <source>
        <dbReference type="Proteomes" id="UP001057402"/>
    </source>
</evidence>
<name>A0ACB9L0T0_9MYRT</name>
<dbReference type="Proteomes" id="UP001057402">
    <property type="component" value="Chromosome 12"/>
</dbReference>
<proteinExistence type="predicted"/>
<organism evidence="1 2">
    <name type="scientific">Melastoma candidum</name>
    <dbReference type="NCBI Taxonomy" id="119954"/>
    <lineage>
        <taxon>Eukaryota</taxon>
        <taxon>Viridiplantae</taxon>
        <taxon>Streptophyta</taxon>
        <taxon>Embryophyta</taxon>
        <taxon>Tracheophyta</taxon>
        <taxon>Spermatophyta</taxon>
        <taxon>Magnoliopsida</taxon>
        <taxon>eudicotyledons</taxon>
        <taxon>Gunneridae</taxon>
        <taxon>Pentapetalae</taxon>
        <taxon>rosids</taxon>
        <taxon>malvids</taxon>
        <taxon>Myrtales</taxon>
        <taxon>Melastomataceae</taxon>
        <taxon>Melastomatoideae</taxon>
        <taxon>Melastomateae</taxon>
        <taxon>Melastoma</taxon>
    </lineage>
</organism>
<sequence length="706" mass="80010">MDWTATNAYKSCKDLEPDMTLIPTVDGNGIEIALGSSDKTHPSSKHRKKTMTSMYLKYFENAPDGKSRSCRFCGQNYSIATATGNLGRHLSSRHPGYEKTGDDAHLVPAPLSAVTIVKKPQSQGKVPAQVHAHTQAQAIANAQSSCRVDYDHLNWLVIKWLISAALPISTVEEKSLMNSYRFLNPSVNMWQGEKYTAVVLEVFRSMQDDVRDVLRHVSSKVSITLELWNSYEKMLFMSITGHWIDENWSCRKMLLDICRVPHPCGGAEIYLLMERCLKMYDLEDRILTCTHDNSQNAVHACQTLKEDLDDRRGGPFCYIPCAASTLNFMIDDALRTMRPIIAKAREFVLELNGSTMMMDDFTQFAATYQEGSWKLPLDASSRWNGCYQMLDIIRKASRSMEAVSRKYDETLGSRVLLGSMEKNAANVVHTYLEPFHKTTTNLSSMKVSTLGLVLFFMEHVSEMISTCRDSHHHPEWLKNAAEEMAKKSRSYSNQVCNDFAYTTAILDPRIKNELIPESMNMDNYLEEARAHFMRNYSGSPFPSIGGTYAAQEIDDDGGVSFVEEIARKKRRVNLSNNLADELTQYLTESPAPISTDVLEWWKLNSIRYPRLCLMARDYLATQANAASPEEIFSCKGEEVEKNRFCMPRECAQVLLCIKSWTQNGLKLKYKSTEIDFDRLMDVASAAWAECGASSNNKKQKSMDKPH</sequence>
<comment type="caution">
    <text evidence="1">The sequence shown here is derived from an EMBL/GenBank/DDBJ whole genome shotgun (WGS) entry which is preliminary data.</text>
</comment>
<reference evidence="2" key="1">
    <citation type="journal article" date="2023" name="Front. Plant Sci.">
        <title>Chromosomal-level genome assembly of Melastoma candidum provides insights into trichome evolution.</title>
        <authorList>
            <person name="Zhong Y."/>
            <person name="Wu W."/>
            <person name="Sun C."/>
            <person name="Zou P."/>
            <person name="Liu Y."/>
            <person name="Dai S."/>
            <person name="Zhou R."/>
        </authorList>
    </citation>
    <scope>NUCLEOTIDE SEQUENCE [LARGE SCALE GENOMIC DNA]</scope>
</reference>
<accession>A0ACB9L0T0</accession>
<protein>
    <submittedName>
        <fullName evidence="1">Uncharacterized protein</fullName>
    </submittedName>
</protein>
<evidence type="ECO:0000313" key="1">
    <source>
        <dbReference type="EMBL" id="KAI4302578.1"/>
    </source>
</evidence>
<dbReference type="EMBL" id="CM042891">
    <property type="protein sequence ID" value="KAI4302578.1"/>
    <property type="molecule type" value="Genomic_DNA"/>
</dbReference>
<keyword evidence="2" id="KW-1185">Reference proteome</keyword>
<gene>
    <name evidence="1" type="ORF">MLD38_038304</name>
</gene>